<keyword evidence="2" id="KW-1185">Reference proteome</keyword>
<dbReference type="InterPro" id="IPR032675">
    <property type="entry name" value="LRR_dom_sf"/>
</dbReference>
<sequence length="686" mass="77836">MSVLSRCTRLHTLAVRSTRLLPTSSAHPDAVPEVRMPTLHSLHLYPHSSSSSSSTQPGDWLTSRLTLPNLRHLSISGMRLDVEIDFTSVLEMLERSDSDLEELTVSEITMMDVTISRILQHRRVRQVQRLTLEGHPLAFLFSSLLPPEMLPKLRALNVRMQYENGRVVLCALPIKHILRLVQARKEQLDVVNLELCQWHGISELVELGEEIQRLKAHGRPAITVRHLTNAELEQGSSPRLEILVIIELGMLIKQALMGGGVSAGYRSENIFAIDEIFTDLETRIRSATLNNPDQLSLKSVYYVLLAIANEGIIVPDGSDLCFGERAREVLAAWLQVPGGLTTESHREGKRNFRGSLGQFEAARRKMWAALKRAQTALDCSREVKRFVPLVLSVPLLFANLFKKLMDFLFFNHYLPLTIEPLNNLNRCTSPDTQTPYSDWCYSLYMKTVKRSATHYWELVVFQVEDELFRVPRQQFADNPYLPSPLKEIFYKSSPPQTAVTACVSSKNAKTPGDSDEDPIVLKQVSKVDFERLMEFLYPSVKQLVSNGPGMNHWSTKVWLSVLRLATLWNFLDVRELVIKHLDLQTDLEFTYFEAIAAAREFSVPSWFRVALEAIGKDIDGDIALETDAQRIGLPTTIRLYHLKGKIRKARQSEGDTKGAMREGISLLFGSEIRAIERKSEEIKSIR</sequence>
<dbReference type="Proteomes" id="UP001465976">
    <property type="component" value="Unassembled WGS sequence"/>
</dbReference>
<evidence type="ECO:0000313" key="2">
    <source>
        <dbReference type="Proteomes" id="UP001465976"/>
    </source>
</evidence>
<evidence type="ECO:0000313" key="1">
    <source>
        <dbReference type="EMBL" id="KAL0570864.1"/>
    </source>
</evidence>
<comment type="caution">
    <text evidence="1">The sequence shown here is derived from an EMBL/GenBank/DDBJ whole genome shotgun (WGS) entry which is preliminary data.</text>
</comment>
<protein>
    <submittedName>
        <fullName evidence="1">Uncharacterized protein</fullName>
    </submittedName>
</protein>
<reference evidence="1 2" key="1">
    <citation type="submission" date="2024-02" db="EMBL/GenBank/DDBJ databases">
        <title>A draft genome for the cacao thread blight pathogen Marasmius crinis-equi.</title>
        <authorList>
            <person name="Cohen S.P."/>
            <person name="Baruah I.K."/>
            <person name="Amoako-Attah I."/>
            <person name="Bukari Y."/>
            <person name="Meinhardt L.W."/>
            <person name="Bailey B.A."/>
        </authorList>
    </citation>
    <scope>NUCLEOTIDE SEQUENCE [LARGE SCALE GENOMIC DNA]</scope>
    <source>
        <strain evidence="1 2">GH-76</strain>
    </source>
</reference>
<name>A0ABR3F6I3_9AGAR</name>
<gene>
    <name evidence="1" type="ORF">V5O48_011089</name>
</gene>
<organism evidence="1 2">
    <name type="scientific">Marasmius crinis-equi</name>
    <dbReference type="NCBI Taxonomy" id="585013"/>
    <lineage>
        <taxon>Eukaryota</taxon>
        <taxon>Fungi</taxon>
        <taxon>Dikarya</taxon>
        <taxon>Basidiomycota</taxon>
        <taxon>Agaricomycotina</taxon>
        <taxon>Agaricomycetes</taxon>
        <taxon>Agaricomycetidae</taxon>
        <taxon>Agaricales</taxon>
        <taxon>Marasmiineae</taxon>
        <taxon>Marasmiaceae</taxon>
        <taxon>Marasmius</taxon>
    </lineage>
</organism>
<dbReference type="Gene3D" id="3.80.10.10">
    <property type="entry name" value="Ribonuclease Inhibitor"/>
    <property type="match status" value="1"/>
</dbReference>
<accession>A0ABR3F6I3</accession>
<dbReference type="SUPFAM" id="SSF52047">
    <property type="entry name" value="RNI-like"/>
    <property type="match status" value="1"/>
</dbReference>
<dbReference type="EMBL" id="JBAHYK010000861">
    <property type="protein sequence ID" value="KAL0570864.1"/>
    <property type="molecule type" value="Genomic_DNA"/>
</dbReference>
<proteinExistence type="predicted"/>